<keyword evidence="10" id="KW-1185">Reference proteome</keyword>
<dbReference type="PANTHER" id="PTHR23101:SF25">
    <property type="entry name" value="GTPASE-ACTIVATING PROTEIN AND VPS9 DOMAIN-CONTAINING PROTEIN 1"/>
    <property type="match status" value="1"/>
</dbReference>
<dbReference type="EMBL" id="LDAU01000170">
    <property type="protein sequence ID" value="KRX01389.1"/>
    <property type="molecule type" value="Genomic_DNA"/>
</dbReference>
<dbReference type="InterPro" id="IPR037191">
    <property type="entry name" value="VPS9_dom_sf"/>
</dbReference>
<comment type="similarity">
    <text evidence="2">Belongs to the GAPVD1 family.</text>
</comment>
<evidence type="ECO:0000256" key="6">
    <source>
        <dbReference type="SAM" id="MobiDB-lite"/>
    </source>
</evidence>
<dbReference type="Gene3D" id="1.20.1050.80">
    <property type="entry name" value="VPS9 domain"/>
    <property type="match status" value="1"/>
</dbReference>
<gene>
    <name evidence="9" type="ORF">PPERSA_01292</name>
</gene>
<dbReference type="Pfam" id="PF02204">
    <property type="entry name" value="VPS9"/>
    <property type="match status" value="1"/>
</dbReference>
<dbReference type="GO" id="GO:0005085">
    <property type="term" value="F:guanyl-nucleotide exchange factor activity"/>
    <property type="evidence" value="ECO:0007669"/>
    <property type="project" value="UniProtKB-KW"/>
</dbReference>
<evidence type="ECO:0000256" key="2">
    <source>
        <dbReference type="ARBA" id="ARBA00008489"/>
    </source>
</evidence>
<dbReference type="SMART" id="SM00167">
    <property type="entry name" value="VPS9"/>
    <property type="match status" value="1"/>
</dbReference>
<feature type="compositionally biased region" description="Low complexity" evidence="6">
    <location>
        <begin position="417"/>
        <end position="453"/>
    </location>
</feature>
<feature type="compositionally biased region" description="Low complexity" evidence="6">
    <location>
        <begin position="841"/>
        <end position="872"/>
    </location>
</feature>
<feature type="region of interest" description="Disordered" evidence="6">
    <location>
        <begin position="542"/>
        <end position="564"/>
    </location>
</feature>
<keyword evidence="3" id="KW-0254">Endocytosis</keyword>
<dbReference type="Gene3D" id="1.10.506.10">
    <property type="entry name" value="GTPase Activation - p120gap, domain 1"/>
    <property type="match status" value="2"/>
</dbReference>
<feature type="domain" description="VPS9" evidence="8">
    <location>
        <begin position="1263"/>
        <end position="1404"/>
    </location>
</feature>
<dbReference type="Proteomes" id="UP000054937">
    <property type="component" value="Unassembled WGS sequence"/>
</dbReference>
<organism evidence="9 10">
    <name type="scientific">Pseudocohnilembus persalinus</name>
    <name type="common">Ciliate</name>
    <dbReference type="NCBI Taxonomy" id="266149"/>
    <lineage>
        <taxon>Eukaryota</taxon>
        <taxon>Sar</taxon>
        <taxon>Alveolata</taxon>
        <taxon>Ciliophora</taxon>
        <taxon>Intramacronucleata</taxon>
        <taxon>Oligohymenophorea</taxon>
        <taxon>Scuticociliatia</taxon>
        <taxon>Philasterida</taxon>
        <taxon>Pseudocohnilembidae</taxon>
        <taxon>Pseudocohnilembus</taxon>
    </lineage>
</organism>
<dbReference type="InterPro" id="IPR045046">
    <property type="entry name" value="Vps9-like"/>
</dbReference>
<feature type="compositionally biased region" description="Low complexity" evidence="6">
    <location>
        <begin position="624"/>
        <end position="642"/>
    </location>
</feature>
<evidence type="ECO:0000259" key="7">
    <source>
        <dbReference type="PROSITE" id="PS50018"/>
    </source>
</evidence>
<dbReference type="InterPro" id="IPR008936">
    <property type="entry name" value="Rho_GTPase_activation_prot"/>
</dbReference>
<feature type="compositionally biased region" description="Polar residues" evidence="6">
    <location>
        <begin position="649"/>
        <end position="666"/>
    </location>
</feature>
<dbReference type="Pfam" id="PF00616">
    <property type="entry name" value="RasGAP"/>
    <property type="match status" value="1"/>
</dbReference>
<evidence type="ECO:0000259" key="8">
    <source>
        <dbReference type="PROSITE" id="PS51205"/>
    </source>
</evidence>
<dbReference type="SUPFAM" id="SSF109993">
    <property type="entry name" value="VPS9 domain"/>
    <property type="match status" value="1"/>
</dbReference>
<feature type="region of interest" description="Disordered" evidence="6">
    <location>
        <begin position="405"/>
        <end position="467"/>
    </location>
</feature>
<feature type="domain" description="Ras-GAP" evidence="7">
    <location>
        <begin position="643"/>
        <end position="780"/>
    </location>
</feature>
<feature type="compositionally biased region" description="Low complexity" evidence="6">
    <location>
        <begin position="542"/>
        <end position="562"/>
    </location>
</feature>
<dbReference type="GO" id="GO:0031267">
    <property type="term" value="F:small GTPase binding"/>
    <property type="evidence" value="ECO:0007669"/>
    <property type="project" value="TreeGrafter"/>
</dbReference>
<dbReference type="PROSITE" id="PS51205">
    <property type="entry name" value="VPS9"/>
    <property type="match status" value="1"/>
</dbReference>
<accession>A0A0V0QGN0</accession>
<dbReference type="SUPFAM" id="SSF48350">
    <property type="entry name" value="GTPase activation domain, GAP"/>
    <property type="match status" value="1"/>
</dbReference>
<feature type="region of interest" description="Disordered" evidence="6">
    <location>
        <begin position="839"/>
        <end position="876"/>
    </location>
</feature>
<dbReference type="OrthoDB" id="300289at2759"/>
<evidence type="ECO:0000256" key="5">
    <source>
        <dbReference type="ARBA" id="ARBA00023136"/>
    </source>
</evidence>
<keyword evidence="4" id="KW-0344">Guanine-nucleotide releasing factor</keyword>
<dbReference type="InterPro" id="IPR003123">
    <property type="entry name" value="VPS9"/>
</dbReference>
<dbReference type="GO" id="GO:0016020">
    <property type="term" value="C:membrane"/>
    <property type="evidence" value="ECO:0007669"/>
    <property type="project" value="UniProtKB-SubCell"/>
</dbReference>
<feature type="compositionally biased region" description="Basic and acidic residues" evidence="6">
    <location>
        <begin position="41"/>
        <end position="63"/>
    </location>
</feature>
<dbReference type="GO" id="GO:0005829">
    <property type="term" value="C:cytosol"/>
    <property type="evidence" value="ECO:0007669"/>
    <property type="project" value="TreeGrafter"/>
</dbReference>
<protein>
    <submittedName>
        <fullName evidence="9">Rho GTPase activation protein</fullName>
    </submittedName>
</protein>
<evidence type="ECO:0000256" key="1">
    <source>
        <dbReference type="ARBA" id="ARBA00004170"/>
    </source>
</evidence>
<keyword evidence="5" id="KW-0472">Membrane</keyword>
<evidence type="ECO:0000256" key="3">
    <source>
        <dbReference type="ARBA" id="ARBA00022583"/>
    </source>
</evidence>
<dbReference type="GO" id="GO:0006897">
    <property type="term" value="P:endocytosis"/>
    <property type="evidence" value="ECO:0007669"/>
    <property type="project" value="UniProtKB-KW"/>
</dbReference>
<feature type="region of interest" description="Disordered" evidence="6">
    <location>
        <begin position="40"/>
        <end position="83"/>
    </location>
</feature>
<reference evidence="9 10" key="1">
    <citation type="journal article" date="2015" name="Sci. Rep.">
        <title>Genome of the facultative scuticociliatosis pathogen Pseudocohnilembus persalinus provides insight into its virulence through horizontal gene transfer.</title>
        <authorList>
            <person name="Xiong J."/>
            <person name="Wang G."/>
            <person name="Cheng J."/>
            <person name="Tian M."/>
            <person name="Pan X."/>
            <person name="Warren A."/>
            <person name="Jiang C."/>
            <person name="Yuan D."/>
            <person name="Miao W."/>
        </authorList>
    </citation>
    <scope>NUCLEOTIDE SEQUENCE [LARGE SCALE GENOMIC DNA]</scope>
    <source>
        <strain evidence="9">36N120E</strain>
    </source>
</reference>
<dbReference type="InterPro" id="IPR001936">
    <property type="entry name" value="RasGAP_dom"/>
</dbReference>
<evidence type="ECO:0000313" key="9">
    <source>
        <dbReference type="EMBL" id="KRX01389.1"/>
    </source>
</evidence>
<evidence type="ECO:0000313" key="10">
    <source>
        <dbReference type="Proteomes" id="UP000054937"/>
    </source>
</evidence>
<proteinExistence type="inferred from homology"/>
<dbReference type="PANTHER" id="PTHR23101">
    <property type="entry name" value="RAB GDP/GTP EXCHANGE FACTOR"/>
    <property type="match status" value="1"/>
</dbReference>
<comment type="caution">
    <text evidence="9">The sequence shown here is derived from an EMBL/GenBank/DDBJ whole genome shotgun (WGS) entry which is preliminary data.</text>
</comment>
<dbReference type="GO" id="GO:0030139">
    <property type="term" value="C:endocytic vesicle"/>
    <property type="evidence" value="ECO:0007669"/>
    <property type="project" value="TreeGrafter"/>
</dbReference>
<name>A0A0V0QGN0_PSEPJ</name>
<dbReference type="InParanoid" id="A0A0V0QGN0"/>
<comment type="subcellular location">
    <subcellularLocation>
        <location evidence="1">Membrane</location>
        <topology evidence="1">Peripheral membrane protein</topology>
    </subcellularLocation>
</comment>
<dbReference type="PROSITE" id="PS50018">
    <property type="entry name" value="RAS_GTPASE_ACTIV_2"/>
    <property type="match status" value="1"/>
</dbReference>
<evidence type="ECO:0000256" key="4">
    <source>
        <dbReference type="ARBA" id="ARBA00022658"/>
    </source>
</evidence>
<sequence>MEKEDQNKEEQDKINENEQVQIQNVKQLDVKNDLQVQILNNKEELNIQNKNDEVSSSQKEKTESQLQLENDENQKECNDSENQILQNLKLPSIKVYRSESENAKNQLQENDEIDTKLSKQHKSENQIRSQHSMLNLRTQNSQIQDDELQRNSYFRGVDSKLYDIKSDQLKESVSPKQGENMCYQIQEEIEEECHQNNLKENEKNQEIREKQNEFEQKQDGNNNQDQNQNQIQNSSVQNQLILNNKIQEQKYEQVELRQWADLQLQFVEEYNFFYSVQKPNILALLIRKFNQQIVVENERLVKTLMNSFFDNIIDNEPWEKEITQFLCEIIEIEIERAKKPSDIVFEGHSYALRFLIEYCKRPEFQKYTKSIFKSTLWSLTKLDREIQMDPQKIFEYAQERRKKLQKEKMQQNLSQKQESGQSSRQSMSSRSSMAQMQQNQKQQQLQLQYKQQQTNKMDKKSQLSRQSTINSSAYNEFFAHSQQKQEEKLVDLYESYLKKFDSFQQDQSNNLNYLKYYTPQKSQNQSQNSRQSQNQNLNQIRKNSSSNFQPQQNSQLQQQKQQEVSDALANQLKMEESQKDASFLASSTAFVKKLLLPKQKESSQSMDTESYFQIHDEIQKQQKDQQNQEFQAQNQNQNSSNNLLKEPFTNDNNQENTDNFDSNNPNAKYLKDPYVVDKIKYNVQKIKDLANTILESIFTNLNSLPIGIRIVCKIIEILAKQKFPQIKEKEVHKIMGNFLFQIYLIPQFQFPQHYRVLELIKNSHQLNLNELKKVLNKIYMCEEFENPHSMYAKFNPLIRKIQKSMHNYYQELLNINQKTIEELIYKTKQQQIFLAEEKQDSNQNQNQNQENLKNQQQQQTQQQKQKQQQNENPDNKNQQEKLRVFCACLSVENINTLCKMIKACQNEIEAVDKSIISKLKKILVFAEDDKCFLPNSNLVQGKTLKPESIFVLFMETKFSKNLESDFLDIYKESYKINKNMEPKTRPYYQDSILPGVKIDQIPLNLKIQFLQNLIEQLPKEYQENNMAKLYYEMKQEQEQRLKNFNKICGQTKAEVLVAKKNLTKFQEIMLEMIEKCSKEKKRRIIYQFVQNEKLNMCVTSPKTREYLSKSINFNKYVEEMEENVNEIWIQEIDKCVHTKCEGNLEFIKSLSGINTSQQQKQISKLPHSQDIQELILNFCNLPEVKNSIQEDYKDLVNPAFNVLLQLLEDKLKKNKEFINIEQNQPTIYKNKQNKQNQITWILEALEKYITKKIYDQIFPQKKTYKDTALYQIFRVLNWINYEHLGIDPINRVDNMWEIASQELLQVDSKKTPAEKLQCFLEAMTIMNSVQKLTSIKQEAKGADDALPILIYIVLKAQLSRLYSNLKFIDNFQKTERQRQEMGYSQIQMQIAVQFFENLGFKDLKNIKELQFYNNFKANTYIQQPSVNNQSLDELADSDLQQIEQDIKYFKKLNNNQIQSDPNNSETFNNINSIEEEQIIEQNNIQQGQIYDSKQMEQEQQNFQSFNASKEKLEPYDLQLSINIEYKKGDEPKGSQNNIQNK</sequence>
<feature type="region of interest" description="Disordered" evidence="6">
    <location>
        <begin position="619"/>
        <end position="666"/>
    </location>
</feature>
<dbReference type="OMA" id="ENQIWVE"/>